<dbReference type="EMBL" id="QUQM01000006">
    <property type="protein sequence ID" value="KAA8644792.1"/>
    <property type="molecule type" value="Genomic_DNA"/>
</dbReference>
<evidence type="ECO:0000256" key="5">
    <source>
        <dbReference type="PROSITE-ProRule" id="PRU00205"/>
    </source>
</evidence>
<sequence>MLDPLPPPPAWLRDAVDPWAIYFNVPAISDHIHEVLIAFIVYQLIHFILSPWLSPLIFPRHYPQLNRRTKLNWDVHVVSLVQSIFINVVALWAMFADEERKSMNVGERVYGYTGVCGMLGAFAAGYFVYDLIVSAIYIRMFGIGMLFHAISALWVFSFGYRPFVNFYSPVFILYELSSPFLNIHWFLDKLNMTGSNLQWYNGMMLLFTFFCCRLVWGTWQSVLVYRDMWYALKQTWASHTLPGAPIDISSQVFSVLDNTSHCLDDTCSSTTATAELSRFASYTANGVPTWLVLTYVTANLVLNSLNYFWFSKMVETVMKRFRVPPSSSAAPSRTTKTEEKDSQLKEDIYIAQTVVLDAAAKLEQEEGSLFHGDAVAGTIASAVDTGFVDELRRRKADVTSASTGGSSRI</sequence>
<organism evidence="8 9">
    <name type="scientific">Aspergillus tanneri</name>
    <dbReference type="NCBI Taxonomy" id="1220188"/>
    <lineage>
        <taxon>Eukaryota</taxon>
        <taxon>Fungi</taxon>
        <taxon>Dikarya</taxon>
        <taxon>Ascomycota</taxon>
        <taxon>Pezizomycotina</taxon>
        <taxon>Eurotiomycetes</taxon>
        <taxon>Eurotiomycetidae</taxon>
        <taxon>Eurotiales</taxon>
        <taxon>Aspergillaceae</taxon>
        <taxon>Aspergillus</taxon>
        <taxon>Aspergillus subgen. Circumdati</taxon>
    </lineage>
</organism>
<dbReference type="Pfam" id="PF03798">
    <property type="entry name" value="TRAM_LAG1_CLN8"/>
    <property type="match status" value="1"/>
</dbReference>
<protein>
    <recommendedName>
        <fullName evidence="7">TLC domain-containing protein</fullName>
    </recommendedName>
</protein>
<evidence type="ECO:0000259" key="7">
    <source>
        <dbReference type="PROSITE" id="PS50922"/>
    </source>
</evidence>
<dbReference type="SMART" id="SM00724">
    <property type="entry name" value="TLC"/>
    <property type="match status" value="1"/>
</dbReference>
<feature type="transmembrane region" description="Helical" evidence="6">
    <location>
        <begin position="290"/>
        <end position="310"/>
    </location>
</feature>
<name>A0A5M9MCR6_9EURO</name>
<dbReference type="GO" id="GO:0055088">
    <property type="term" value="P:lipid homeostasis"/>
    <property type="evidence" value="ECO:0007669"/>
    <property type="project" value="TreeGrafter"/>
</dbReference>
<feature type="transmembrane region" description="Helical" evidence="6">
    <location>
        <begin position="75"/>
        <end position="95"/>
    </location>
</feature>
<gene>
    <name evidence="8" type="ORF">ATNIH1004_009000</name>
</gene>
<feature type="transmembrane region" description="Helical" evidence="6">
    <location>
        <begin position="199"/>
        <end position="219"/>
    </location>
</feature>
<evidence type="ECO:0000313" key="8">
    <source>
        <dbReference type="EMBL" id="KAA8644792.1"/>
    </source>
</evidence>
<evidence type="ECO:0000256" key="1">
    <source>
        <dbReference type="ARBA" id="ARBA00004141"/>
    </source>
</evidence>
<evidence type="ECO:0000256" key="2">
    <source>
        <dbReference type="ARBA" id="ARBA00022692"/>
    </source>
</evidence>
<dbReference type="AlphaFoldDB" id="A0A5M9MCR6"/>
<evidence type="ECO:0000256" key="3">
    <source>
        <dbReference type="ARBA" id="ARBA00022989"/>
    </source>
</evidence>
<dbReference type="InterPro" id="IPR006634">
    <property type="entry name" value="TLC-dom"/>
</dbReference>
<feature type="transmembrane region" description="Helical" evidence="6">
    <location>
        <begin position="110"/>
        <end position="129"/>
    </location>
</feature>
<evidence type="ECO:0000313" key="9">
    <source>
        <dbReference type="Proteomes" id="UP000324241"/>
    </source>
</evidence>
<dbReference type="OrthoDB" id="10266980at2759"/>
<evidence type="ECO:0000256" key="6">
    <source>
        <dbReference type="SAM" id="Phobius"/>
    </source>
</evidence>
<dbReference type="InterPro" id="IPR050846">
    <property type="entry name" value="TLCD"/>
</dbReference>
<dbReference type="GO" id="GO:0016020">
    <property type="term" value="C:membrane"/>
    <property type="evidence" value="ECO:0007669"/>
    <property type="project" value="UniProtKB-SubCell"/>
</dbReference>
<dbReference type="RefSeq" id="XP_033424153.1">
    <property type="nucleotide sequence ID" value="XM_033573601.1"/>
</dbReference>
<feature type="transmembrane region" description="Helical" evidence="6">
    <location>
        <begin position="35"/>
        <end position="54"/>
    </location>
</feature>
<dbReference type="PANTHER" id="PTHR13439">
    <property type="entry name" value="CT120 PROTEIN"/>
    <property type="match status" value="1"/>
</dbReference>
<reference evidence="8 9" key="1">
    <citation type="submission" date="2019-08" db="EMBL/GenBank/DDBJ databases">
        <title>The genome sequence of a newly discovered highly antifungal drug resistant Aspergillus species, Aspergillus tanneri NIH 1004.</title>
        <authorList>
            <person name="Mounaud S."/>
            <person name="Singh I."/>
            <person name="Joardar V."/>
            <person name="Pakala S."/>
            <person name="Pakala S."/>
            <person name="Venepally P."/>
            <person name="Chung J.K."/>
            <person name="Losada L."/>
            <person name="Nierman W.C."/>
        </authorList>
    </citation>
    <scope>NUCLEOTIDE SEQUENCE [LARGE SCALE GENOMIC DNA]</scope>
    <source>
        <strain evidence="8 9">NIH1004</strain>
    </source>
</reference>
<dbReference type="GeneID" id="54331702"/>
<dbReference type="Proteomes" id="UP000324241">
    <property type="component" value="Unassembled WGS sequence"/>
</dbReference>
<dbReference type="GO" id="GO:0005783">
    <property type="term" value="C:endoplasmic reticulum"/>
    <property type="evidence" value="ECO:0007669"/>
    <property type="project" value="TreeGrafter"/>
</dbReference>
<evidence type="ECO:0000256" key="4">
    <source>
        <dbReference type="ARBA" id="ARBA00023136"/>
    </source>
</evidence>
<proteinExistence type="predicted"/>
<comment type="caution">
    <text evidence="8">The sequence shown here is derived from an EMBL/GenBank/DDBJ whole genome shotgun (WGS) entry which is preliminary data.</text>
</comment>
<keyword evidence="2 5" id="KW-0812">Transmembrane</keyword>
<dbReference type="PROSITE" id="PS50922">
    <property type="entry name" value="TLC"/>
    <property type="match status" value="1"/>
</dbReference>
<keyword evidence="4 5" id="KW-0472">Membrane</keyword>
<comment type="subcellular location">
    <subcellularLocation>
        <location evidence="1">Membrane</location>
        <topology evidence="1">Multi-pass membrane protein</topology>
    </subcellularLocation>
</comment>
<feature type="domain" description="TLC" evidence="7">
    <location>
        <begin position="68"/>
        <end position="322"/>
    </location>
</feature>
<dbReference type="PANTHER" id="PTHR13439:SF0">
    <property type="entry name" value="TOPOISOMERASE I DAMAGE AFFECTED PROTEIN 4"/>
    <property type="match status" value="1"/>
</dbReference>
<feature type="transmembrane region" description="Helical" evidence="6">
    <location>
        <begin position="166"/>
        <end position="187"/>
    </location>
</feature>
<accession>A0A5M9MCR6</accession>
<feature type="transmembrane region" description="Helical" evidence="6">
    <location>
        <begin position="136"/>
        <end position="160"/>
    </location>
</feature>
<dbReference type="VEuPathDB" id="FungiDB:EYZ11_005140"/>
<keyword evidence="3 6" id="KW-1133">Transmembrane helix</keyword>